<evidence type="ECO:0000313" key="4">
    <source>
        <dbReference type="EMBL" id="CAF1023940.1"/>
    </source>
</evidence>
<dbReference type="Pfam" id="PF00168">
    <property type="entry name" value="C2"/>
    <property type="match status" value="1"/>
</dbReference>
<dbReference type="PROSITE" id="PS50004">
    <property type="entry name" value="C2"/>
    <property type="match status" value="1"/>
</dbReference>
<dbReference type="Proteomes" id="UP000663844">
    <property type="component" value="Unassembled WGS sequence"/>
</dbReference>
<feature type="domain" description="C2" evidence="3">
    <location>
        <begin position="133"/>
        <end position="247"/>
    </location>
</feature>
<organism evidence="5 6">
    <name type="scientific">Adineta steineri</name>
    <dbReference type="NCBI Taxonomy" id="433720"/>
    <lineage>
        <taxon>Eukaryota</taxon>
        <taxon>Metazoa</taxon>
        <taxon>Spiralia</taxon>
        <taxon>Gnathifera</taxon>
        <taxon>Rotifera</taxon>
        <taxon>Eurotatoria</taxon>
        <taxon>Bdelloidea</taxon>
        <taxon>Adinetida</taxon>
        <taxon>Adinetidae</taxon>
        <taxon>Adineta</taxon>
    </lineage>
</organism>
<accession>A0A818RCR0</accession>
<feature type="transmembrane region" description="Helical" evidence="2">
    <location>
        <begin position="6"/>
        <end position="28"/>
    </location>
</feature>
<dbReference type="AlphaFoldDB" id="A0A818RCR0"/>
<evidence type="ECO:0000256" key="2">
    <source>
        <dbReference type="SAM" id="Phobius"/>
    </source>
</evidence>
<dbReference type="GO" id="GO:0005544">
    <property type="term" value="F:calcium-dependent phospholipid binding"/>
    <property type="evidence" value="ECO:0007669"/>
    <property type="project" value="TreeGrafter"/>
</dbReference>
<keyword evidence="2" id="KW-1133">Transmembrane helix</keyword>
<dbReference type="GO" id="GO:0001786">
    <property type="term" value="F:phosphatidylserine binding"/>
    <property type="evidence" value="ECO:0007669"/>
    <property type="project" value="TreeGrafter"/>
</dbReference>
<comment type="caution">
    <text evidence="5">The sequence shown here is derived from an EMBL/GenBank/DDBJ whole genome shotgun (WGS) entry which is preliminary data.</text>
</comment>
<protein>
    <recommendedName>
        <fullName evidence="3">C2 domain-containing protein</fullName>
    </recommendedName>
</protein>
<proteinExistence type="predicted"/>
<dbReference type="InterPro" id="IPR035892">
    <property type="entry name" value="C2_domain_sf"/>
</dbReference>
<name>A0A818RCR0_9BILA</name>
<dbReference type="GO" id="GO:0005509">
    <property type="term" value="F:calcium ion binding"/>
    <property type="evidence" value="ECO:0007669"/>
    <property type="project" value="TreeGrafter"/>
</dbReference>
<dbReference type="GO" id="GO:0017156">
    <property type="term" value="P:calcium-ion regulated exocytosis"/>
    <property type="evidence" value="ECO:0007669"/>
    <property type="project" value="TreeGrafter"/>
</dbReference>
<dbReference type="InterPro" id="IPR000008">
    <property type="entry name" value="C2_dom"/>
</dbReference>
<keyword evidence="2" id="KW-0812">Transmembrane</keyword>
<dbReference type="Gene3D" id="2.60.40.150">
    <property type="entry name" value="C2 domain"/>
    <property type="match status" value="1"/>
</dbReference>
<dbReference type="GO" id="GO:0000149">
    <property type="term" value="F:SNARE binding"/>
    <property type="evidence" value="ECO:0007669"/>
    <property type="project" value="TreeGrafter"/>
</dbReference>
<evidence type="ECO:0000313" key="6">
    <source>
        <dbReference type="Proteomes" id="UP000663844"/>
    </source>
</evidence>
<gene>
    <name evidence="4" type="ORF">JYZ213_LOCUS17222</name>
    <name evidence="5" type="ORF">OXD698_LOCUS8881</name>
</gene>
<dbReference type="EMBL" id="CAJNOG010000160">
    <property type="protein sequence ID" value="CAF1023940.1"/>
    <property type="molecule type" value="Genomic_DNA"/>
</dbReference>
<dbReference type="GO" id="GO:0005886">
    <property type="term" value="C:plasma membrane"/>
    <property type="evidence" value="ECO:0007669"/>
    <property type="project" value="TreeGrafter"/>
</dbReference>
<sequence length="392" mass="44902">MMITITILSTILGSITLISSFVIIRSIYLHKKFKRGSIWQSSTNTQLVTRSAPLSRRSSSILVDLGKISLSSRSRSASFSEDLSARLQILTSNNCYDSYSPIKSNSTVRSTRSSLTTNTRLPSVSNSSSTVSTSPSVTFQLRYENPIETLYISLFQIQNYLPKNNQNIFCILYLLPNDDEQRQTQLSTNGIFNECFEFSLKPNDLLKRTLRLTVYTVDSVTRIRNILGHIFVKFDKFMNENTDDKTFSTSILSEYFTQDLQIRSDHVGELVLTNYYLKDQNLLQIRIQQINHLHIDKTNIKLPFKAHFSGQTSNSCEKYHWTNTSSFIISSLSSSRINQELNLTVYSKNENHIECHLRLHLHTSNQIHSHARWQHSLKSNTPTTITVPLVVL</sequence>
<evidence type="ECO:0000313" key="5">
    <source>
        <dbReference type="EMBL" id="CAF3648486.1"/>
    </source>
</evidence>
<evidence type="ECO:0000259" key="3">
    <source>
        <dbReference type="PROSITE" id="PS50004"/>
    </source>
</evidence>
<dbReference type="GO" id="GO:0070382">
    <property type="term" value="C:exocytic vesicle"/>
    <property type="evidence" value="ECO:0007669"/>
    <property type="project" value="TreeGrafter"/>
</dbReference>
<dbReference type="SUPFAM" id="SSF49562">
    <property type="entry name" value="C2 domain (Calcium/lipid-binding domain, CaLB)"/>
    <property type="match status" value="1"/>
</dbReference>
<dbReference type="PANTHER" id="PTHR10024">
    <property type="entry name" value="SYNAPTOTAGMIN"/>
    <property type="match status" value="1"/>
</dbReference>
<keyword evidence="2" id="KW-0472">Membrane</keyword>
<dbReference type="Proteomes" id="UP000663845">
    <property type="component" value="Unassembled WGS sequence"/>
</dbReference>
<feature type="region of interest" description="Disordered" evidence="1">
    <location>
        <begin position="111"/>
        <end position="132"/>
    </location>
</feature>
<dbReference type="EMBL" id="CAJOAZ010000437">
    <property type="protein sequence ID" value="CAF3648486.1"/>
    <property type="molecule type" value="Genomic_DNA"/>
</dbReference>
<reference evidence="5" key="1">
    <citation type="submission" date="2021-02" db="EMBL/GenBank/DDBJ databases">
        <authorList>
            <person name="Nowell W R."/>
        </authorList>
    </citation>
    <scope>NUCLEOTIDE SEQUENCE</scope>
</reference>
<dbReference type="GO" id="GO:0030276">
    <property type="term" value="F:clathrin binding"/>
    <property type="evidence" value="ECO:0007669"/>
    <property type="project" value="TreeGrafter"/>
</dbReference>
<evidence type="ECO:0000256" key="1">
    <source>
        <dbReference type="SAM" id="MobiDB-lite"/>
    </source>
</evidence>